<dbReference type="OrthoDB" id="5537330at2759"/>
<comment type="caution">
    <text evidence="2">The sequence shown here is derived from an EMBL/GenBank/DDBJ whole genome shotgun (WGS) entry which is preliminary data.</text>
</comment>
<feature type="region of interest" description="Disordered" evidence="1">
    <location>
        <begin position="66"/>
        <end position="134"/>
    </location>
</feature>
<name>A0A2B7YFV5_POLH7</name>
<proteinExistence type="predicted"/>
<accession>A0A2B7YFV5</accession>
<dbReference type="PANTHER" id="PTHR28180">
    <property type="entry name" value="CONSERVED MITOCHONDRIAL PROTEIN-RELATED"/>
    <property type="match status" value="1"/>
</dbReference>
<dbReference type="PANTHER" id="PTHR28180:SF2">
    <property type="entry name" value="PEROXISOMAL PROTEIN 2"/>
    <property type="match status" value="1"/>
</dbReference>
<protein>
    <recommendedName>
        <fullName evidence="4">Carboxymuconolactone decarboxylase-like domain-containing protein</fullName>
    </recommendedName>
</protein>
<evidence type="ECO:0000313" key="2">
    <source>
        <dbReference type="EMBL" id="PGH20070.1"/>
    </source>
</evidence>
<dbReference type="InterPro" id="IPR052999">
    <property type="entry name" value="PTS1_Protein"/>
</dbReference>
<feature type="compositionally biased region" description="Low complexity" evidence="1">
    <location>
        <begin position="105"/>
        <end position="127"/>
    </location>
</feature>
<dbReference type="Proteomes" id="UP000224634">
    <property type="component" value="Unassembled WGS sequence"/>
</dbReference>
<evidence type="ECO:0000256" key="1">
    <source>
        <dbReference type="SAM" id="MobiDB-lite"/>
    </source>
</evidence>
<sequence length="378" mass="40414">MFPYARDQLLRQLTRRQTGNQTAICHVSHSRRQAATAVRTNGLIQGNMQMCLRDILPFRGCARFSSTGRARAPRSDSRPGNSVKPSCRRDRTSTNLGTSQSTRCASSSSSSASSIPAAAASPSSNSSDRSLNGGESTPCPIDFGRLLGHIPDQNVVSPSTTWYVVAAAALLAFHEEAAVGALWKYIAGQCERESQVAIARRIRESCLKSSVLVGFPRGINGLSALQASIQSMSPDIAAILAADTSLRAPVTPEDRLSRGKKFFSQIYANHTDRVLNAMSRSSGGDLSYYAVSSVYGDLMAEMSILNPIETVMLEFVCCLADNVPAQTKGHFFGCKNLGATGPQVDGAIEIVREIAGQLDLPRPGSGDAFGFLAKTSSW</sequence>
<dbReference type="SUPFAM" id="SSF69118">
    <property type="entry name" value="AhpD-like"/>
    <property type="match status" value="1"/>
</dbReference>
<dbReference type="Gene3D" id="1.20.1290.10">
    <property type="entry name" value="AhpD-like"/>
    <property type="match status" value="1"/>
</dbReference>
<organism evidence="2 3">
    <name type="scientific">Polytolypa hystricis (strain UAMH7299)</name>
    <dbReference type="NCBI Taxonomy" id="1447883"/>
    <lineage>
        <taxon>Eukaryota</taxon>
        <taxon>Fungi</taxon>
        <taxon>Dikarya</taxon>
        <taxon>Ascomycota</taxon>
        <taxon>Pezizomycotina</taxon>
        <taxon>Eurotiomycetes</taxon>
        <taxon>Eurotiomycetidae</taxon>
        <taxon>Onygenales</taxon>
        <taxon>Onygenales incertae sedis</taxon>
        <taxon>Polytolypa</taxon>
    </lineage>
</organism>
<feature type="compositionally biased region" description="Polar residues" evidence="1">
    <location>
        <begin position="93"/>
        <end position="104"/>
    </location>
</feature>
<evidence type="ECO:0008006" key="4">
    <source>
        <dbReference type="Google" id="ProtNLM"/>
    </source>
</evidence>
<evidence type="ECO:0000313" key="3">
    <source>
        <dbReference type="Proteomes" id="UP000224634"/>
    </source>
</evidence>
<gene>
    <name evidence="2" type="ORF">AJ80_03720</name>
</gene>
<dbReference type="EMBL" id="PDNA01000043">
    <property type="protein sequence ID" value="PGH20070.1"/>
    <property type="molecule type" value="Genomic_DNA"/>
</dbReference>
<dbReference type="STRING" id="1447883.A0A2B7YFV5"/>
<reference evidence="2 3" key="1">
    <citation type="submission" date="2017-10" db="EMBL/GenBank/DDBJ databases">
        <title>Comparative genomics in systemic dimorphic fungi from Ajellomycetaceae.</title>
        <authorList>
            <person name="Munoz J.F."/>
            <person name="Mcewen J.G."/>
            <person name="Clay O.K."/>
            <person name="Cuomo C.A."/>
        </authorList>
    </citation>
    <scope>NUCLEOTIDE SEQUENCE [LARGE SCALE GENOMIC DNA]</scope>
    <source>
        <strain evidence="2 3">UAMH7299</strain>
    </source>
</reference>
<keyword evidence="3" id="KW-1185">Reference proteome</keyword>
<dbReference type="AlphaFoldDB" id="A0A2B7YFV5"/>
<dbReference type="InterPro" id="IPR029032">
    <property type="entry name" value="AhpD-like"/>
</dbReference>